<protein>
    <submittedName>
        <fullName evidence="1">Uncharacterized protein</fullName>
    </submittedName>
</protein>
<accession>A0ABQ7KCL3</accession>
<keyword evidence="2" id="KW-1185">Reference proteome</keyword>
<name>A0ABQ7KCL3_9FUNG</name>
<proteinExistence type="predicted"/>
<evidence type="ECO:0000313" key="2">
    <source>
        <dbReference type="Proteomes" id="UP001194696"/>
    </source>
</evidence>
<dbReference type="Proteomes" id="UP001194696">
    <property type="component" value="Unassembled WGS sequence"/>
</dbReference>
<reference evidence="1 2" key="1">
    <citation type="journal article" date="2020" name="Fungal Divers.">
        <title>Resolving the Mortierellaceae phylogeny through synthesis of multi-gene phylogenetics and phylogenomics.</title>
        <authorList>
            <person name="Vandepol N."/>
            <person name="Liber J."/>
            <person name="Desiro A."/>
            <person name="Na H."/>
            <person name="Kennedy M."/>
            <person name="Barry K."/>
            <person name="Grigoriev I.V."/>
            <person name="Miller A.N."/>
            <person name="O'Donnell K."/>
            <person name="Stajich J.E."/>
            <person name="Bonito G."/>
        </authorList>
    </citation>
    <scope>NUCLEOTIDE SEQUENCE [LARGE SCALE GENOMIC DNA]</scope>
    <source>
        <strain evidence="1 2">AD045</strain>
    </source>
</reference>
<evidence type="ECO:0000313" key="1">
    <source>
        <dbReference type="EMBL" id="KAG0295380.1"/>
    </source>
</evidence>
<organism evidence="1 2">
    <name type="scientific">Linnemannia gamsii</name>
    <dbReference type="NCBI Taxonomy" id="64522"/>
    <lineage>
        <taxon>Eukaryota</taxon>
        <taxon>Fungi</taxon>
        <taxon>Fungi incertae sedis</taxon>
        <taxon>Mucoromycota</taxon>
        <taxon>Mortierellomycotina</taxon>
        <taxon>Mortierellomycetes</taxon>
        <taxon>Mortierellales</taxon>
        <taxon>Mortierellaceae</taxon>
        <taxon>Linnemannia</taxon>
    </lineage>
</organism>
<gene>
    <name evidence="1" type="ORF">BGZ96_011850</name>
</gene>
<sequence length="81" mass="9132">MTKDLFKDQAAASTSIRDQEQDVTPIVAIPATDQNLESNDDYGFDDDDNFTGALSDMLKNGDFGTVLLLHMLLLRRVRQLW</sequence>
<dbReference type="EMBL" id="JAAAIM010000086">
    <property type="protein sequence ID" value="KAG0295380.1"/>
    <property type="molecule type" value="Genomic_DNA"/>
</dbReference>
<comment type="caution">
    <text evidence="1">The sequence shown here is derived from an EMBL/GenBank/DDBJ whole genome shotgun (WGS) entry which is preliminary data.</text>
</comment>